<evidence type="ECO:0000256" key="12">
    <source>
        <dbReference type="SAM" id="Coils"/>
    </source>
</evidence>
<dbReference type="PANTHER" id="PTHR47970:SF29">
    <property type="entry name" value="KINESIN FAMILY MEMBER 20B"/>
    <property type="match status" value="1"/>
</dbReference>
<evidence type="ECO:0000256" key="2">
    <source>
        <dbReference type="ARBA" id="ARBA00022448"/>
    </source>
</evidence>
<dbReference type="RefSeq" id="XP_004360586.1">
    <property type="nucleotide sequence ID" value="XM_004360529.1"/>
</dbReference>
<keyword evidence="10" id="KW-0206">Cytoskeleton</keyword>
<dbReference type="STRING" id="1054147.F4PM32"/>
<feature type="compositionally biased region" description="Polar residues" evidence="13">
    <location>
        <begin position="1047"/>
        <end position="1058"/>
    </location>
</feature>
<evidence type="ECO:0000256" key="10">
    <source>
        <dbReference type="ARBA" id="ARBA00023212"/>
    </source>
</evidence>
<feature type="compositionally biased region" description="Basic and acidic residues" evidence="13">
    <location>
        <begin position="1192"/>
        <end position="1249"/>
    </location>
</feature>
<keyword evidence="16" id="KW-1185">Reference proteome</keyword>
<feature type="compositionally biased region" description="Low complexity" evidence="13">
    <location>
        <begin position="349"/>
        <end position="366"/>
    </location>
</feature>
<feature type="compositionally biased region" description="Low complexity" evidence="13">
    <location>
        <begin position="1080"/>
        <end position="1092"/>
    </location>
</feature>
<feature type="region of interest" description="Disordered" evidence="13">
    <location>
        <begin position="267"/>
        <end position="366"/>
    </location>
</feature>
<comment type="similarity">
    <text evidence="11">Belongs to the TRAFAC class myosin-kinesin ATPase superfamily. Kinesin family.</text>
</comment>
<feature type="compositionally biased region" description="Low complexity" evidence="13">
    <location>
        <begin position="90"/>
        <end position="103"/>
    </location>
</feature>
<evidence type="ECO:0000256" key="1">
    <source>
        <dbReference type="ARBA" id="ARBA00004186"/>
    </source>
</evidence>
<evidence type="ECO:0000256" key="4">
    <source>
        <dbReference type="ARBA" id="ARBA00022553"/>
    </source>
</evidence>
<evidence type="ECO:0000256" key="13">
    <source>
        <dbReference type="SAM" id="MobiDB-lite"/>
    </source>
</evidence>
<dbReference type="GO" id="GO:0005634">
    <property type="term" value="C:nucleus"/>
    <property type="evidence" value="ECO:0007669"/>
    <property type="project" value="TreeGrafter"/>
</dbReference>
<reference evidence="16" key="1">
    <citation type="journal article" date="2011" name="Genome Res.">
        <title>Phylogeny-wide analysis of social amoeba genomes highlights ancient origins for complex intercellular communication.</title>
        <authorList>
            <person name="Heidel A.J."/>
            <person name="Lawal H.M."/>
            <person name="Felder M."/>
            <person name="Schilde C."/>
            <person name="Helps N.R."/>
            <person name="Tunggal B."/>
            <person name="Rivero F."/>
            <person name="John U."/>
            <person name="Schleicher M."/>
            <person name="Eichinger L."/>
            <person name="Platzer M."/>
            <person name="Noegel A.A."/>
            <person name="Schaap P."/>
            <person name="Gloeckner G."/>
        </authorList>
    </citation>
    <scope>NUCLEOTIDE SEQUENCE [LARGE SCALE GENOMIC DNA]</scope>
    <source>
        <strain evidence="16">SH3</strain>
    </source>
</reference>
<feature type="region of interest" description="Disordered" evidence="13">
    <location>
        <begin position="1455"/>
        <end position="1490"/>
    </location>
</feature>
<keyword evidence="4" id="KW-0597">Phosphoprotein</keyword>
<comment type="subcellular location">
    <subcellularLocation>
        <location evidence="1">Cytoplasm</location>
        <location evidence="1">Cytoskeleton</location>
        <location evidence="1">Spindle</location>
    </subcellularLocation>
</comment>
<feature type="compositionally biased region" description="Low complexity" evidence="13">
    <location>
        <begin position="66"/>
        <end position="77"/>
    </location>
</feature>
<feature type="compositionally biased region" description="Basic and acidic residues" evidence="13">
    <location>
        <begin position="1257"/>
        <end position="1282"/>
    </location>
</feature>
<keyword evidence="8 12" id="KW-0175">Coiled coil</keyword>
<evidence type="ECO:0000256" key="5">
    <source>
        <dbReference type="ARBA" id="ARBA00022701"/>
    </source>
</evidence>
<feature type="compositionally biased region" description="Polar residues" evidence="13">
    <location>
        <begin position="315"/>
        <end position="324"/>
    </location>
</feature>
<dbReference type="GO" id="GO:0051231">
    <property type="term" value="P:spindle elongation"/>
    <property type="evidence" value="ECO:0007669"/>
    <property type="project" value="TreeGrafter"/>
</dbReference>
<feature type="compositionally biased region" description="Low complexity" evidence="13">
    <location>
        <begin position="1382"/>
        <end position="1399"/>
    </location>
</feature>
<dbReference type="PANTHER" id="PTHR47970">
    <property type="entry name" value="KINESIN-LIKE PROTEIN KIF11"/>
    <property type="match status" value="1"/>
</dbReference>
<feature type="region of interest" description="Disordered" evidence="13">
    <location>
        <begin position="1295"/>
        <end position="1322"/>
    </location>
</feature>
<dbReference type="InterPro" id="IPR047149">
    <property type="entry name" value="KIF11-like"/>
</dbReference>
<dbReference type="PRINTS" id="PR00380">
    <property type="entry name" value="KINESINHEAVY"/>
</dbReference>
<dbReference type="InterPro" id="IPR019821">
    <property type="entry name" value="Kinesin_motor_CS"/>
</dbReference>
<dbReference type="PROSITE" id="PS50067">
    <property type="entry name" value="KINESIN_MOTOR_2"/>
    <property type="match status" value="1"/>
</dbReference>
<evidence type="ECO:0000313" key="16">
    <source>
        <dbReference type="Proteomes" id="UP000007797"/>
    </source>
</evidence>
<feature type="coiled-coil region" evidence="12">
    <location>
        <begin position="756"/>
        <end position="913"/>
    </location>
</feature>
<feature type="compositionally biased region" description="Low complexity" evidence="13">
    <location>
        <begin position="599"/>
        <end position="613"/>
    </location>
</feature>
<sequence>MKKSSFKPFDNNNNNNHNTATMSPKSKKRDFSIVSASPMQPATQTPLRASSTATTKTKKNILNNHQNQNNQNHQQNNGSPSTSIKSPRPSVVNNNNQSNLNQSTNLLRDQNNNQKSSTIKKQQLSGILTDQHHHEVIEPMKVYLRIRPMSSDETKSKETNSFSVNSKSTVTIKSFNKDKIGSNESEGKFGFTHVFPDNTTQLSVFKNVTSPLIKSFLQGHNILLLAYGVTNAGKTYTISGTSKQPGIVPRTLEEVFLNIPKHCIKKNEDVMDSSDQDDDQDDEDYDDSDQDEEDDDESTSDQDASDQDEEMSSSVEQETTTTDASLEDHSSSYDSSLEQQQKKKKKKSTVNQSNNNQSNNSSFNNSNMLSDKFKYSVWVSYYEIYKDQIYDLLDTKPTKQKPALKLETNNGESTVKDLKQMLAGSLEEAMEVVEQGLQARRVGDTKLNSASSRSHSVLTVKLVSYPGDRPRSEVHPSMIKCSRLTIIDLAGSERSKRTDAAGERFKEATNINSSLLSLGRCMEVIRQKGVPAWRESKLTRICQEYFVNNGRVSMIVNVSPTSSDSEETLHVLKFSATAKEITTQSKVDSGRNQLPPPSNNNNNTTLNSTLKNSGSHNVLLNSTKKRKQDEELTAAASNNNQNNQNNNNVSSISIKIIEQQQQRRKKLNDPQVINAPIRVDYLSMEKDQLLDQITKYHAKLRSSELKTAETEANTRESMTKEVAQTMMEMELVFKNRLANEARLMEDRFQHKLNIFKRFQEQQQQHYETKLDSLQQENANLSKNQRSGVDENEWIIRLDQVKVERDNYQQKINEMLEQLEKKSKQGDEAIHQILHLREKLREVEEDNNLLMAEIQRFSEQGTALAARRDVEFAEMKVYMELELKQNKESSRLEIESLNAQLASERREKCKLQEELMMWKQKAEENTSFLNDSFHKEHKEHGHKDSHIKHNLQHLSPFKNIKLVTPHKTKNYGKVAILQEGTDANTIYKGDIEKSVTGHGLSVRFTDTETLQHNPNNNVVTVSSATLGNTPQQPQQPSTPQQMSHHPSLQQQYSTSSLATTHSRASMISSYYGSDSPARTATAATATAPGTPTASVNGWTPEKGHNLNDSTMDGGGLLMKELDGDDIDVMLGGQDDDFEDIDMTDMRDKHHHHQANMAKEKKEKHLSGVSKKLITKTRDMISQSSLHIPTVSSAKDKEQKLREQKEKEQKEMEKEKEKMVAKEKERLDKERLDKEKEKEKAEKEREKEVRKSGIISAKQVKELEKMREKEKLDKEKAEKEKERQAKKNLIARKTAFLNAQQTPPVASAATTPSKPKVGTSAATKSSWIVETPKKIVSNLINKTPSKGAAASSYLPQTPAHMIHHPTAPCQSNSSPQLLSPPSPTATSSSPIRHNNNGNNGNRQHYVERINSSPSKLVKTTTTTTTTTTSTEVINPTKRRLASKQSLAPIMLEEPFIDNDNQSSKIDSITSSCSSLSKPTSSSSAKAVAPQTTQVVQQYGLRSRNDIKKVIKGLHK</sequence>
<proteinExistence type="inferred from homology"/>
<name>F4PM32_CACFS</name>
<feature type="region of interest" description="Disordered" evidence="13">
    <location>
        <begin position="1007"/>
        <end position="1058"/>
    </location>
</feature>
<dbReference type="GeneID" id="14875307"/>
<feature type="compositionally biased region" description="Polar residues" evidence="13">
    <location>
        <begin position="34"/>
        <end position="48"/>
    </location>
</feature>
<keyword evidence="7 11" id="KW-0067">ATP-binding</keyword>
<keyword evidence="5" id="KW-0493">Microtubule</keyword>
<evidence type="ECO:0000259" key="14">
    <source>
        <dbReference type="PROSITE" id="PS50067"/>
    </source>
</evidence>
<dbReference type="SUPFAM" id="SSF52540">
    <property type="entry name" value="P-loop containing nucleoside triphosphate hydrolases"/>
    <property type="match status" value="1"/>
</dbReference>
<feature type="compositionally biased region" description="Polar residues" evidence="13">
    <location>
        <begin position="1407"/>
        <end position="1416"/>
    </location>
</feature>
<feature type="compositionally biased region" description="Low complexity" evidence="13">
    <location>
        <begin position="1460"/>
        <end position="1481"/>
    </location>
</feature>
<dbReference type="GO" id="GO:0008017">
    <property type="term" value="F:microtubule binding"/>
    <property type="evidence" value="ECO:0007669"/>
    <property type="project" value="InterPro"/>
</dbReference>
<dbReference type="GO" id="GO:0090307">
    <property type="term" value="P:mitotic spindle assembly"/>
    <property type="evidence" value="ECO:0007669"/>
    <property type="project" value="TreeGrafter"/>
</dbReference>
<keyword evidence="6 11" id="KW-0547">Nucleotide-binding</keyword>
<accession>F4PM32</accession>
<keyword evidence="9 11" id="KW-0505">Motor protein</keyword>
<evidence type="ECO:0000256" key="7">
    <source>
        <dbReference type="ARBA" id="ARBA00022840"/>
    </source>
</evidence>
<feature type="compositionally biased region" description="Low complexity" evidence="13">
    <location>
        <begin position="1366"/>
        <end position="1375"/>
    </location>
</feature>
<dbReference type="GO" id="GO:0007018">
    <property type="term" value="P:microtubule-based movement"/>
    <property type="evidence" value="ECO:0007669"/>
    <property type="project" value="InterPro"/>
</dbReference>
<feature type="region of interest" description="Disordered" evidence="13">
    <location>
        <begin position="1180"/>
        <end position="1282"/>
    </location>
</feature>
<feature type="domain" description="Kinesin motor" evidence="14">
    <location>
        <begin position="139"/>
        <end position="581"/>
    </location>
</feature>
<dbReference type="GO" id="GO:0008574">
    <property type="term" value="F:plus-end-directed microtubule motor activity"/>
    <property type="evidence" value="ECO:0007669"/>
    <property type="project" value="TreeGrafter"/>
</dbReference>
<evidence type="ECO:0000256" key="9">
    <source>
        <dbReference type="ARBA" id="ARBA00023175"/>
    </source>
</evidence>
<keyword evidence="2" id="KW-0813">Transport</keyword>
<feature type="compositionally biased region" description="Polar residues" evidence="13">
    <location>
        <begin position="583"/>
        <end position="592"/>
    </location>
</feature>
<feature type="binding site" evidence="11">
    <location>
        <begin position="228"/>
        <end position="235"/>
    </location>
    <ligand>
        <name>ATP</name>
        <dbReference type="ChEBI" id="CHEBI:30616"/>
    </ligand>
</feature>
<feature type="compositionally biased region" description="Low complexity" evidence="13">
    <location>
        <begin position="1028"/>
        <end position="1046"/>
    </location>
</feature>
<feature type="region of interest" description="Disordered" evidence="13">
    <location>
        <begin position="1080"/>
        <end position="1100"/>
    </location>
</feature>
<gene>
    <name evidence="15" type="primary">kif12</name>
    <name evidence="15" type="ORF">DFA_04865</name>
</gene>
<dbReference type="InterPro" id="IPR001752">
    <property type="entry name" value="Kinesin_motor_dom"/>
</dbReference>
<dbReference type="GO" id="GO:0072686">
    <property type="term" value="C:mitotic spindle"/>
    <property type="evidence" value="ECO:0007669"/>
    <property type="project" value="TreeGrafter"/>
</dbReference>
<dbReference type="OrthoDB" id="123929at2759"/>
<dbReference type="InterPro" id="IPR036961">
    <property type="entry name" value="Kinesin_motor_dom_sf"/>
</dbReference>
<evidence type="ECO:0000256" key="11">
    <source>
        <dbReference type="PROSITE-ProRule" id="PRU00283"/>
    </source>
</evidence>
<dbReference type="EMBL" id="GL883008">
    <property type="protein sequence ID" value="EGG22735.1"/>
    <property type="molecule type" value="Genomic_DNA"/>
</dbReference>
<dbReference type="GO" id="GO:0005524">
    <property type="term" value="F:ATP binding"/>
    <property type="evidence" value="ECO:0007669"/>
    <property type="project" value="UniProtKB-UniRule"/>
</dbReference>
<feature type="compositionally biased region" description="Acidic residues" evidence="13">
    <location>
        <begin position="270"/>
        <end position="311"/>
    </location>
</feature>
<dbReference type="KEGG" id="dfa:DFA_04865"/>
<feature type="region of interest" description="Disordered" evidence="13">
    <location>
        <begin position="583"/>
        <end position="616"/>
    </location>
</feature>
<evidence type="ECO:0000256" key="6">
    <source>
        <dbReference type="ARBA" id="ARBA00022741"/>
    </source>
</evidence>
<organism evidence="15 16">
    <name type="scientific">Cavenderia fasciculata</name>
    <name type="common">Slime mold</name>
    <name type="synonym">Dictyostelium fasciculatum</name>
    <dbReference type="NCBI Taxonomy" id="261658"/>
    <lineage>
        <taxon>Eukaryota</taxon>
        <taxon>Amoebozoa</taxon>
        <taxon>Evosea</taxon>
        <taxon>Eumycetozoa</taxon>
        <taxon>Dictyostelia</taxon>
        <taxon>Acytosteliales</taxon>
        <taxon>Cavenderiaceae</taxon>
        <taxon>Cavenderia</taxon>
    </lineage>
</organism>
<feature type="region of interest" description="Disordered" evidence="13">
    <location>
        <begin position="66"/>
        <end position="103"/>
    </location>
</feature>
<dbReference type="OMA" id="DYISMEK"/>
<dbReference type="Pfam" id="PF00225">
    <property type="entry name" value="Kinesin"/>
    <property type="match status" value="1"/>
</dbReference>
<evidence type="ECO:0000256" key="8">
    <source>
        <dbReference type="ARBA" id="ARBA00023054"/>
    </source>
</evidence>
<feature type="compositionally biased region" description="Polar residues" evidence="13">
    <location>
        <begin position="1295"/>
        <end position="1311"/>
    </location>
</feature>
<dbReference type="Proteomes" id="UP000007797">
    <property type="component" value="Unassembled WGS sequence"/>
</dbReference>
<keyword evidence="3" id="KW-0963">Cytoplasm</keyword>
<feature type="compositionally biased region" description="Low complexity" evidence="13">
    <location>
        <begin position="1417"/>
        <end position="1428"/>
    </location>
</feature>
<protein>
    <submittedName>
        <fullName evidence="15">Kinesin family member 12</fullName>
    </submittedName>
</protein>
<dbReference type="Gene3D" id="3.40.850.10">
    <property type="entry name" value="Kinesin motor domain"/>
    <property type="match status" value="2"/>
</dbReference>
<dbReference type="GO" id="GO:0005876">
    <property type="term" value="C:spindle microtubule"/>
    <property type="evidence" value="ECO:0007669"/>
    <property type="project" value="TreeGrafter"/>
</dbReference>
<evidence type="ECO:0000313" key="15">
    <source>
        <dbReference type="EMBL" id="EGG22735.1"/>
    </source>
</evidence>
<feature type="region of interest" description="Disordered" evidence="13">
    <location>
        <begin position="1"/>
        <end position="54"/>
    </location>
</feature>
<evidence type="ECO:0000256" key="3">
    <source>
        <dbReference type="ARBA" id="ARBA00022490"/>
    </source>
</evidence>
<feature type="compositionally biased region" description="Polar residues" evidence="13">
    <location>
        <begin position="1007"/>
        <end position="1027"/>
    </location>
</feature>
<feature type="compositionally biased region" description="Polar residues" evidence="13">
    <location>
        <begin position="1180"/>
        <end position="1191"/>
    </location>
</feature>
<dbReference type="PROSITE" id="PS00411">
    <property type="entry name" value="KINESIN_MOTOR_1"/>
    <property type="match status" value="1"/>
</dbReference>
<dbReference type="SMART" id="SM00129">
    <property type="entry name" value="KISc"/>
    <property type="match status" value="1"/>
</dbReference>
<feature type="region of interest" description="Disordered" evidence="13">
    <location>
        <begin position="1343"/>
        <end position="1428"/>
    </location>
</feature>
<dbReference type="InterPro" id="IPR027417">
    <property type="entry name" value="P-loop_NTPase"/>
</dbReference>